<sequence>MKFLLIAVLALVASQAFALQDPTRPSGFGGSEQMQAPQKEFTLASIFIGSDRRVAVIDGVARREGQTFDGVRLRRIHPDRVELVDQGRARVLRLEPLPQVRSSQ</sequence>
<feature type="chain" id="PRO_5016118254" description="MSHA biogenesis protein MshK" evidence="1">
    <location>
        <begin position="19"/>
        <end position="104"/>
    </location>
</feature>
<dbReference type="OrthoDB" id="6370927at2"/>
<dbReference type="AlphaFoldDB" id="A0A2V3ZH44"/>
<evidence type="ECO:0000256" key="1">
    <source>
        <dbReference type="SAM" id="SignalP"/>
    </source>
</evidence>
<accession>A0A2V3ZH44</accession>
<dbReference type="RefSeq" id="WP_114614118.1">
    <property type="nucleotide sequence ID" value="NZ_QFWX01000007.1"/>
</dbReference>
<keyword evidence="3" id="KW-1185">Reference proteome</keyword>
<dbReference type="EMBL" id="QFWX01000007">
    <property type="protein sequence ID" value="PXX89285.1"/>
    <property type="molecule type" value="Genomic_DNA"/>
</dbReference>
<reference evidence="3" key="1">
    <citation type="submission" date="2018-05" db="EMBL/GenBank/DDBJ databases">
        <authorList>
            <person name="Lu D."/>
        </authorList>
    </citation>
    <scope>NUCLEOTIDE SEQUENCE [LARGE SCALE GENOMIC DNA]</scope>
    <source>
        <strain evidence="3">F01</strain>
    </source>
</reference>
<evidence type="ECO:0000313" key="3">
    <source>
        <dbReference type="Proteomes" id="UP000253987"/>
    </source>
</evidence>
<comment type="caution">
    <text evidence="2">The sequence shown here is derived from an EMBL/GenBank/DDBJ whole genome shotgun (WGS) entry which is preliminary data.</text>
</comment>
<reference evidence="2 3" key="2">
    <citation type="submission" date="2018-06" db="EMBL/GenBank/DDBJ databases">
        <title>Marinobactersediminissp. nov, a moderately halophilic bacterium isolated from marine solar saltern.</title>
        <authorList>
            <person name="Zhang Y."/>
        </authorList>
    </citation>
    <scope>NUCLEOTIDE SEQUENCE [LARGE SCALE GENOMIC DNA]</scope>
    <source>
        <strain evidence="2 3">F01</strain>
    </source>
</reference>
<keyword evidence="1" id="KW-0732">Signal</keyword>
<protein>
    <recommendedName>
        <fullName evidence="4">MSHA biogenesis protein MshK</fullName>
    </recommendedName>
</protein>
<dbReference type="Proteomes" id="UP000253987">
    <property type="component" value="Unassembled WGS sequence"/>
</dbReference>
<gene>
    <name evidence="2" type="ORF">DIT71_15385</name>
</gene>
<proteinExistence type="predicted"/>
<feature type="signal peptide" evidence="1">
    <location>
        <begin position="1"/>
        <end position="18"/>
    </location>
</feature>
<name>A0A2V3ZH44_9GAMM</name>
<evidence type="ECO:0000313" key="2">
    <source>
        <dbReference type="EMBL" id="PXX89285.1"/>
    </source>
</evidence>
<organism evidence="2 3">
    <name type="scientific">Marinobacter vulgaris</name>
    <dbReference type="NCBI Taxonomy" id="1928331"/>
    <lineage>
        <taxon>Bacteria</taxon>
        <taxon>Pseudomonadati</taxon>
        <taxon>Pseudomonadota</taxon>
        <taxon>Gammaproteobacteria</taxon>
        <taxon>Pseudomonadales</taxon>
        <taxon>Marinobacteraceae</taxon>
        <taxon>Marinobacter</taxon>
    </lineage>
</organism>
<evidence type="ECO:0008006" key="4">
    <source>
        <dbReference type="Google" id="ProtNLM"/>
    </source>
</evidence>